<feature type="compositionally biased region" description="Low complexity" evidence="1">
    <location>
        <begin position="148"/>
        <end position="158"/>
    </location>
</feature>
<reference evidence="2" key="1">
    <citation type="journal article" date="2020" name="Stud. Mycol.">
        <title>101 Dothideomycetes genomes: a test case for predicting lifestyles and emergence of pathogens.</title>
        <authorList>
            <person name="Haridas S."/>
            <person name="Albert R."/>
            <person name="Binder M."/>
            <person name="Bloem J."/>
            <person name="Labutti K."/>
            <person name="Salamov A."/>
            <person name="Andreopoulos B."/>
            <person name="Baker S."/>
            <person name="Barry K."/>
            <person name="Bills G."/>
            <person name="Bluhm B."/>
            <person name="Cannon C."/>
            <person name="Castanera R."/>
            <person name="Culley D."/>
            <person name="Daum C."/>
            <person name="Ezra D."/>
            <person name="Gonzalez J."/>
            <person name="Henrissat B."/>
            <person name="Kuo A."/>
            <person name="Liang C."/>
            <person name="Lipzen A."/>
            <person name="Lutzoni F."/>
            <person name="Magnuson J."/>
            <person name="Mondo S."/>
            <person name="Nolan M."/>
            <person name="Ohm R."/>
            <person name="Pangilinan J."/>
            <person name="Park H.-J."/>
            <person name="Ramirez L."/>
            <person name="Alfaro M."/>
            <person name="Sun H."/>
            <person name="Tritt A."/>
            <person name="Yoshinaga Y."/>
            <person name="Zwiers L.-H."/>
            <person name="Turgeon B."/>
            <person name="Goodwin S."/>
            <person name="Spatafora J."/>
            <person name="Crous P."/>
            <person name="Grigoriev I."/>
        </authorList>
    </citation>
    <scope>NUCLEOTIDE SEQUENCE</scope>
    <source>
        <strain evidence="2">CBS 121739</strain>
    </source>
</reference>
<dbReference type="RefSeq" id="XP_033604555.1">
    <property type="nucleotide sequence ID" value="XM_033749245.1"/>
</dbReference>
<dbReference type="GeneID" id="54490299"/>
<sequence>MPLNTTPHPLWTQPPSTINPSGPNTNRKYHACATLLNTPPGQSSKARSPLALKPRESHESLAKRVEAARILESNEMLIWYSVARDEVKHFTLSPKTFVARTTAAAAAIPRCKHADSVILHMKTVPQTRLHFQRIVSGMPAPPEPPSPTSTVSSLSNSPLRESPLRNNPSLTSPSTSSRKGKAPCSPRQNPRQNPTEPAVDNTDALMAAMLEAATSESLEMNPTQYATETAAGRARYPQANASNVAGPSTAADRLDLDADDIDDHLFDET</sequence>
<protein>
    <submittedName>
        <fullName evidence="2">Uncharacterized protein</fullName>
    </submittedName>
</protein>
<gene>
    <name evidence="2" type="ORF">EJ05DRAFT_535381</name>
</gene>
<accession>A0A6A6WIW0</accession>
<proteinExistence type="predicted"/>
<feature type="compositionally biased region" description="Polar residues" evidence="1">
    <location>
        <begin position="186"/>
        <end position="195"/>
    </location>
</feature>
<feature type="compositionally biased region" description="Polar residues" evidence="1">
    <location>
        <begin position="35"/>
        <end position="46"/>
    </location>
</feature>
<feature type="compositionally biased region" description="Polar residues" evidence="1">
    <location>
        <begin position="1"/>
        <end position="26"/>
    </location>
</feature>
<feature type="region of interest" description="Disordered" evidence="1">
    <location>
        <begin position="1"/>
        <end position="57"/>
    </location>
</feature>
<feature type="compositionally biased region" description="Low complexity" evidence="1">
    <location>
        <begin position="165"/>
        <end position="177"/>
    </location>
</feature>
<evidence type="ECO:0000313" key="3">
    <source>
        <dbReference type="Proteomes" id="UP000799437"/>
    </source>
</evidence>
<feature type="region of interest" description="Disordered" evidence="1">
    <location>
        <begin position="136"/>
        <end position="199"/>
    </location>
</feature>
<dbReference type="OrthoDB" id="5372011at2759"/>
<keyword evidence="3" id="KW-1185">Reference proteome</keyword>
<organism evidence="2 3">
    <name type="scientific">Pseudovirgaria hyperparasitica</name>
    <dbReference type="NCBI Taxonomy" id="470096"/>
    <lineage>
        <taxon>Eukaryota</taxon>
        <taxon>Fungi</taxon>
        <taxon>Dikarya</taxon>
        <taxon>Ascomycota</taxon>
        <taxon>Pezizomycotina</taxon>
        <taxon>Dothideomycetes</taxon>
        <taxon>Dothideomycetes incertae sedis</taxon>
        <taxon>Acrospermales</taxon>
        <taxon>Acrospermaceae</taxon>
        <taxon>Pseudovirgaria</taxon>
    </lineage>
</organism>
<dbReference type="Proteomes" id="UP000799437">
    <property type="component" value="Unassembled WGS sequence"/>
</dbReference>
<feature type="region of interest" description="Disordered" evidence="1">
    <location>
        <begin position="214"/>
        <end position="269"/>
    </location>
</feature>
<feature type="compositionally biased region" description="Polar residues" evidence="1">
    <location>
        <begin position="214"/>
        <end position="227"/>
    </location>
</feature>
<name>A0A6A6WIW0_9PEZI</name>
<dbReference type="AlphaFoldDB" id="A0A6A6WIW0"/>
<evidence type="ECO:0000313" key="2">
    <source>
        <dbReference type="EMBL" id="KAF2762104.1"/>
    </source>
</evidence>
<dbReference type="EMBL" id="ML996566">
    <property type="protein sequence ID" value="KAF2762104.1"/>
    <property type="molecule type" value="Genomic_DNA"/>
</dbReference>
<evidence type="ECO:0000256" key="1">
    <source>
        <dbReference type="SAM" id="MobiDB-lite"/>
    </source>
</evidence>